<protein>
    <submittedName>
        <fullName evidence="10">Uncharacterized protein</fullName>
    </submittedName>
</protein>
<dbReference type="PANTHER" id="PTHR14154">
    <property type="entry name" value="UPF0041 BRAIN PROTEIN 44-RELATED"/>
    <property type="match status" value="1"/>
</dbReference>
<evidence type="ECO:0000256" key="3">
    <source>
        <dbReference type="ARBA" id="ARBA00022528"/>
    </source>
</evidence>
<keyword evidence="7" id="KW-0472">Membrane</keyword>
<gene>
    <name evidence="10" type="ORF">KC19_6G139200</name>
</gene>
<keyword evidence="6" id="KW-1133">Transmembrane helix</keyword>
<name>A0A8T0HHF7_CERPU</name>
<evidence type="ECO:0000256" key="1">
    <source>
        <dbReference type="ARBA" id="ARBA00004141"/>
    </source>
</evidence>
<dbReference type="InterPro" id="IPR022796">
    <property type="entry name" value="Chloroa_b-bind"/>
</dbReference>
<evidence type="ECO:0000313" key="11">
    <source>
        <dbReference type="Proteomes" id="UP000822688"/>
    </source>
</evidence>
<dbReference type="GO" id="GO:0009507">
    <property type="term" value="C:chloroplast"/>
    <property type="evidence" value="ECO:0007669"/>
    <property type="project" value="UniProtKB-SubCell"/>
</dbReference>
<keyword evidence="4" id="KW-0934">Plastid</keyword>
<evidence type="ECO:0000313" key="10">
    <source>
        <dbReference type="EMBL" id="KAG0570108.1"/>
    </source>
</evidence>
<dbReference type="EMBL" id="CM026427">
    <property type="protein sequence ID" value="KAG0570108.1"/>
    <property type="molecule type" value="Genomic_DNA"/>
</dbReference>
<organism evidence="10 11">
    <name type="scientific">Ceratodon purpureus</name>
    <name type="common">Fire moss</name>
    <name type="synonym">Dicranum purpureum</name>
    <dbReference type="NCBI Taxonomy" id="3225"/>
    <lineage>
        <taxon>Eukaryota</taxon>
        <taxon>Viridiplantae</taxon>
        <taxon>Streptophyta</taxon>
        <taxon>Embryophyta</taxon>
        <taxon>Bryophyta</taxon>
        <taxon>Bryophytina</taxon>
        <taxon>Bryopsida</taxon>
        <taxon>Dicranidae</taxon>
        <taxon>Pseudoditrichales</taxon>
        <taxon>Ditrichaceae</taxon>
        <taxon>Ceratodon</taxon>
    </lineage>
</organism>
<evidence type="ECO:0000256" key="8">
    <source>
        <dbReference type="ARBA" id="ARBA00037956"/>
    </source>
</evidence>
<keyword evidence="11" id="KW-1185">Reference proteome</keyword>
<evidence type="ECO:0000256" key="9">
    <source>
        <dbReference type="SAM" id="MobiDB-lite"/>
    </source>
</evidence>
<comment type="subcellular location">
    <subcellularLocation>
        <location evidence="1">Membrane</location>
        <topology evidence="1">Multi-pass membrane protein</topology>
    </subcellularLocation>
    <subcellularLocation>
        <location evidence="2">Plastid</location>
        <location evidence="2">Chloroplast</location>
    </subcellularLocation>
</comment>
<dbReference type="AlphaFoldDB" id="A0A8T0HHF7"/>
<dbReference type="Pfam" id="PF00504">
    <property type="entry name" value="Chloroa_b-bind"/>
    <property type="match status" value="1"/>
</dbReference>
<evidence type="ECO:0000256" key="5">
    <source>
        <dbReference type="ARBA" id="ARBA00022692"/>
    </source>
</evidence>
<evidence type="ECO:0000256" key="2">
    <source>
        <dbReference type="ARBA" id="ARBA00004229"/>
    </source>
</evidence>
<keyword evidence="5" id="KW-0812">Transmembrane</keyword>
<evidence type="ECO:0000256" key="7">
    <source>
        <dbReference type="ARBA" id="ARBA00023136"/>
    </source>
</evidence>
<proteinExistence type="inferred from homology"/>
<evidence type="ECO:0000256" key="6">
    <source>
        <dbReference type="ARBA" id="ARBA00022989"/>
    </source>
</evidence>
<comment type="caution">
    <text evidence="10">The sequence shown here is derived from an EMBL/GenBank/DDBJ whole genome shotgun (WGS) entry which is preliminary data.</text>
</comment>
<feature type="compositionally biased region" description="Basic and acidic residues" evidence="9">
    <location>
        <begin position="53"/>
        <end position="65"/>
    </location>
</feature>
<sequence>MAMTVGAMTAAVATTGAMSGVSLSSVRARSVSSVPLVQGSRLEQVARVSRTRCMAEPEQSKRETDVSATTPITPPTPAMATPLPVTPPSAKKPKVSTNFFDVFSFSGPAPETINGRLAMLGFATALGVELFTGEDLVTQIGLGGVQWFIVTAAIFTGASLIPMFKGVTVDSKSKPVFSSTAEKLNGRLAMLGLVALAITEYVKGSPLV</sequence>
<dbReference type="SUPFAM" id="SSF103511">
    <property type="entry name" value="Chlorophyll a-b binding protein"/>
    <property type="match status" value="1"/>
</dbReference>
<keyword evidence="3" id="KW-0150">Chloroplast</keyword>
<feature type="region of interest" description="Disordered" evidence="9">
    <location>
        <begin position="49"/>
        <end position="88"/>
    </location>
</feature>
<reference evidence="10 11" key="1">
    <citation type="submission" date="2020-06" db="EMBL/GenBank/DDBJ databases">
        <title>WGS assembly of Ceratodon purpureus strain R40.</title>
        <authorList>
            <person name="Carey S.B."/>
            <person name="Jenkins J."/>
            <person name="Shu S."/>
            <person name="Lovell J.T."/>
            <person name="Sreedasyam A."/>
            <person name="Maumus F."/>
            <person name="Tiley G.P."/>
            <person name="Fernandez-Pozo N."/>
            <person name="Barry K."/>
            <person name="Chen C."/>
            <person name="Wang M."/>
            <person name="Lipzen A."/>
            <person name="Daum C."/>
            <person name="Saski C.A."/>
            <person name="Payton A.C."/>
            <person name="Mcbreen J.C."/>
            <person name="Conrad R.E."/>
            <person name="Kollar L.M."/>
            <person name="Olsson S."/>
            <person name="Huttunen S."/>
            <person name="Landis J.B."/>
            <person name="Wickett N.J."/>
            <person name="Johnson M.G."/>
            <person name="Rensing S.A."/>
            <person name="Grimwood J."/>
            <person name="Schmutz J."/>
            <person name="Mcdaniel S.F."/>
        </authorList>
    </citation>
    <scope>NUCLEOTIDE SEQUENCE [LARGE SCALE GENOMIC DNA]</scope>
    <source>
        <strain evidence="10 11">R40</strain>
    </source>
</reference>
<accession>A0A8T0HHF7</accession>
<evidence type="ECO:0000256" key="4">
    <source>
        <dbReference type="ARBA" id="ARBA00022640"/>
    </source>
</evidence>
<dbReference type="GO" id="GO:0016020">
    <property type="term" value="C:membrane"/>
    <property type="evidence" value="ECO:0007669"/>
    <property type="project" value="UniProtKB-SubCell"/>
</dbReference>
<comment type="similarity">
    <text evidence="8">Belongs to the ELIP/psbS family.</text>
</comment>
<dbReference type="Proteomes" id="UP000822688">
    <property type="component" value="Chromosome 6"/>
</dbReference>